<protein>
    <recommendedName>
        <fullName evidence="4">DNA polymerase delta subunit 4</fullName>
    </recommendedName>
</protein>
<name>A0A3P3Y891_PLABS</name>
<dbReference type="GO" id="GO:0043625">
    <property type="term" value="C:delta DNA polymerase complex"/>
    <property type="evidence" value="ECO:0007669"/>
    <property type="project" value="TreeGrafter"/>
</dbReference>
<gene>
    <name evidence="2" type="ORF">PLBR_LOCUS3572</name>
</gene>
<sequence length="154" mass="17142">MRTLSRSESERCPSEPLDLRSAGSSHTGRSLLIMSTLDNAGRQRKVRSGRRATKQRVQCDVVQAPPLQVPVPDRAVQHGWESASDAEIALRQFDMDPKYGPCIGLTRQQRWQRAKDFGLDPPQLILDILNSPDHNVPSHSLWEHTASGSGPVIE</sequence>
<accession>A0A3P3Y891</accession>
<proteinExistence type="predicted"/>
<dbReference type="Pfam" id="PF04081">
    <property type="entry name" value="DNA_pol_delta_4"/>
    <property type="match status" value="1"/>
</dbReference>
<organism evidence="2 3">
    <name type="scientific">Plasmodiophora brassicae</name>
    <name type="common">Clubroot disease agent</name>
    <dbReference type="NCBI Taxonomy" id="37360"/>
    <lineage>
        <taxon>Eukaryota</taxon>
        <taxon>Sar</taxon>
        <taxon>Rhizaria</taxon>
        <taxon>Endomyxa</taxon>
        <taxon>Phytomyxea</taxon>
        <taxon>Plasmodiophorida</taxon>
        <taxon>Plasmodiophoridae</taxon>
        <taxon>Plasmodiophora</taxon>
    </lineage>
</organism>
<feature type="region of interest" description="Disordered" evidence="1">
    <location>
        <begin position="1"/>
        <end position="30"/>
    </location>
</feature>
<dbReference type="PANTHER" id="PTHR14303:SF0">
    <property type="entry name" value="DNA POLYMERASE DELTA SUBUNIT 4"/>
    <property type="match status" value="1"/>
</dbReference>
<dbReference type="Proteomes" id="UP000290189">
    <property type="component" value="Unassembled WGS sequence"/>
</dbReference>
<dbReference type="GO" id="GO:0006261">
    <property type="term" value="P:DNA-templated DNA replication"/>
    <property type="evidence" value="ECO:0007669"/>
    <property type="project" value="TreeGrafter"/>
</dbReference>
<reference evidence="2 3" key="1">
    <citation type="submission" date="2018-03" db="EMBL/GenBank/DDBJ databases">
        <authorList>
            <person name="Fogelqvist J."/>
        </authorList>
    </citation>
    <scope>NUCLEOTIDE SEQUENCE [LARGE SCALE GENOMIC DNA]</scope>
</reference>
<evidence type="ECO:0000313" key="2">
    <source>
        <dbReference type="EMBL" id="SPQ96357.1"/>
    </source>
</evidence>
<evidence type="ECO:0000313" key="3">
    <source>
        <dbReference type="Proteomes" id="UP000290189"/>
    </source>
</evidence>
<dbReference type="GO" id="GO:0003887">
    <property type="term" value="F:DNA-directed DNA polymerase activity"/>
    <property type="evidence" value="ECO:0007669"/>
    <property type="project" value="TreeGrafter"/>
</dbReference>
<dbReference type="InterPro" id="IPR007218">
    <property type="entry name" value="DNA_pol_delta_4"/>
</dbReference>
<evidence type="ECO:0000256" key="1">
    <source>
        <dbReference type="SAM" id="MobiDB-lite"/>
    </source>
</evidence>
<dbReference type="PANTHER" id="PTHR14303">
    <property type="entry name" value="DNA POLYMERASE DELTA SUBUNIT 4"/>
    <property type="match status" value="1"/>
</dbReference>
<geneLocation type="mitochondrion" evidence="2"/>
<evidence type="ECO:0008006" key="4">
    <source>
        <dbReference type="Google" id="ProtNLM"/>
    </source>
</evidence>
<keyword evidence="2" id="KW-0496">Mitochondrion</keyword>
<dbReference type="GO" id="GO:0000731">
    <property type="term" value="P:DNA synthesis involved in DNA repair"/>
    <property type="evidence" value="ECO:0007669"/>
    <property type="project" value="InterPro"/>
</dbReference>
<dbReference type="AlphaFoldDB" id="A0A3P3Y891"/>
<dbReference type="EMBL" id="OVEO01000005">
    <property type="protein sequence ID" value="SPQ96357.1"/>
    <property type="molecule type" value="Genomic_DNA"/>
</dbReference>
<feature type="compositionally biased region" description="Basic and acidic residues" evidence="1">
    <location>
        <begin position="1"/>
        <end position="13"/>
    </location>
</feature>